<feature type="domain" description="Penicillin-binding protein transpeptidase" evidence="18">
    <location>
        <begin position="408"/>
        <end position="654"/>
    </location>
</feature>
<dbReference type="Gene3D" id="3.40.710.10">
    <property type="entry name" value="DD-peptidase/beta-lactamase superfamily"/>
    <property type="match status" value="1"/>
</dbReference>
<evidence type="ECO:0000256" key="3">
    <source>
        <dbReference type="ARBA" id="ARBA00022670"/>
    </source>
</evidence>
<evidence type="ECO:0000256" key="6">
    <source>
        <dbReference type="ARBA" id="ARBA00022692"/>
    </source>
</evidence>
<dbReference type="InterPro" id="IPR012338">
    <property type="entry name" value="Beta-lactam/transpept-like"/>
</dbReference>
<dbReference type="GO" id="GO:0009002">
    <property type="term" value="F:serine-type D-Ala-D-Ala carboxypeptidase activity"/>
    <property type="evidence" value="ECO:0007669"/>
    <property type="project" value="UniProtKB-EC"/>
</dbReference>
<dbReference type="AlphaFoldDB" id="A0A917HPH4"/>
<keyword evidence="13" id="KW-0961">Cell wall biogenesis/degradation</keyword>
<dbReference type="InterPro" id="IPR001460">
    <property type="entry name" value="PCN-bd_Tpept"/>
</dbReference>
<keyword evidence="21" id="KW-1185">Reference proteome</keyword>
<dbReference type="GO" id="GO:0030288">
    <property type="term" value="C:outer membrane-bounded periplasmic space"/>
    <property type="evidence" value="ECO:0007669"/>
    <property type="project" value="TreeGrafter"/>
</dbReference>
<feature type="region of interest" description="Disordered" evidence="16">
    <location>
        <begin position="907"/>
        <end position="954"/>
    </location>
</feature>
<gene>
    <name evidence="20" type="ORF">GCM10011398_33520</name>
</gene>
<keyword evidence="1" id="KW-1003">Cell membrane</keyword>
<evidence type="ECO:0000256" key="5">
    <source>
        <dbReference type="ARBA" id="ARBA00022679"/>
    </source>
</evidence>
<keyword evidence="9" id="KW-0573">Peptidoglycan synthesis</keyword>
<feature type="compositionally biased region" description="Basic and acidic residues" evidence="16">
    <location>
        <begin position="907"/>
        <end position="947"/>
    </location>
</feature>
<evidence type="ECO:0000256" key="14">
    <source>
        <dbReference type="ARBA" id="ARBA00034000"/>
    </source>
</evidence>
<protein>
    <submittedName>
        <fullName evidence="20">Carboxypeptidase</fullName>
    </submittedName>
</protein>
<dbReference type="InterPro" id="IPR013783">
    <property type="entry name" value="Ig-like_fold"/>
</dbReference>
<comment type="catalytic activity">
    <reaction evidence="15">
        <text>[GlcNAc-(1-&gt;4)-Mur2Ac(oyl-L-Ala-gamma-D-Glu-L-Lys-D-Ala-D-Ala)](n)-di-trans,octa-cis-undecaprenyl diphosphate + beta-D-GlcNAc-(1-&gt;4)-Mur2Ac(oyl-L-Ala-gamma-D-Glu-L-Lys-D-Ala-D-Ala)-di-trans,octa-cis-undecaprenyl diphosphate = [GlcNAc-(1-&gt;4)-Mur2Ac(oyl-L-Ala-gamma-D-Glu-L-Lys-D-Ala-D-Ala)](n+1)-di-trans,octa-cis-undecaprenyl diphosphate + di-trans,octa-cis-undecaprenyl diphosphate + H(+)</text>
        <dbReference type="Rhea" id="RHEA:23708"/>
        <dbReference type="Rhea" id="RHEA-COMP:9602"/>
        <dbReference type="Rhea" id="RHEA-COMP:9603"/>
        <dbReference type="ChEBI" id="CHEBI:15378"/>
        <dbReference type="ChEBI" id="CHEBI:58405"/>
        <dbReference type="ChEBI" id="CHEBI:60033"/>
        <dbReference type="ChEBI" id="CHEBI:78435"/>
        <dbReference type="EC" id="2.4.99.28"/>
    </reaction>
</comment>
<feature type="transmembrane region" description="Helical" evidence="17">
    <location>
        <begin position="34"/>
        <end position="62"/>
    </location>
</feature>
<evidence type="ECO:0000256" key="8">
    <source>
        <dbReference type="ARBA" id="ARBA00022960"/>
    </source>
</evidence>
<evidence type="ECO:0000313" key="21">
    <source>
        <dbReference type="Proteomes" id="UP000622860"/>
    </source>
</evidence>
<evidence type="ECO:0000256" key="11">
    <source>
        <dbReference type="ARBA" id="ARBA00023136"/>
    </source>
</evidence>
<dbReference type="Proteomes" id="UP000622860">
    <property type="component" value="Unassembled WGS sequence"/>
</dbReference>
<dbReference type="Gene3D" id="1.10.3810.10">
    <property type="entry name" value="Biosynthetic peptidoglycan transglycosylase-like"/>
    <property type="match status" value="1"/>
</dbReference>
<feature type="domain" description="Glycosyl transferase family 51" evidence="19">
    <location>
        <begin position="94"/>
        <end position="283"/>
    </location>
</feature>
<dbReference type="InterPro" id="IPR023346">
    <property type="entry name" value="Lysozyme-like_dom_sf"/>
</dbReference>
<organism evidence="20 21">
    <name type="scientific">Virgibacillus oceani</name>
    <dbReference type="NCBI Taxonomy" id="1479511"/>
    <lineage>
        <taxon>Bacteria</taxon>
        <taxon>Bacillati</taxon>
        <taxon>Bacillota</taxon>
        <taxon>Bacilli</taxon>
        <taxon>Bacillales</taxon>
        <taxon>Bacillaceae</taxon>
        <taxon>Virgibacillus</taxon>
    </lineage>
</organism>
<dbReference type="GO" id="GO:0008955">
    <property type="term" value="F:peptidoglycan glycosyltransferase activity"/>
    <property type="evidence" value="ECO:0007669"/>
    <property type="project" value="UniProtKB-EC"/>
</dbReference>
<keyword evidence="6 17" id="KW-0812">Transmembrane</keyword>
<evidence type="ECO:0000256" key="15">
    <source>
        <dbReference type="ARBA" id="ARBA00049902"/>
    </source>
</evidence>
<dbReference type="Pfam" id="PF00905">
    <property type="entry name" value="Transpeptidase"/>
    <property type="match status" value="1"/>
</dbReference>
<dbReference type="InterPro" id="IPR036950">
    <property type="entry name" value="PBP_transglycosylase"/>
</dbReference>
<keyword evidence="11 17" id="KW-0472">Membrane</keyword>
<accession>A0A917HPH4</accession>
<dbReference type="SUPFAM" id="SSF56601">
    <property type="entry name" value="beta-lactamase/transpeptidase-like"/>
    <property type="match status" value="1"/>
</dbReference>
<dbReference type="SUPFAM" id="SSF53955">
    <property type="entry name" value="Lysozyme-like"/>
    <property type="match status" value="1"/>
</dbReference>
<evidence type="ECO:0000259" key="19">
    <source>
        <dbReference type="Pfam" id="PF00912"/>
    </source>
</evidence>
<reference evidence="20" key="2">
    <citation type="submission" date="2020-09" db="EMBL/GenBank/DDBJ databases">
        <authorList>
            <person name="Sun Q."/>
            <person name="Zhou Y."/>
        </authorList>
    </citation>
    <scope>NUCLEOTIDE SEQUENCE</scope>
    <source>
        <strain evidence="20">CGMCC 1.12754</strain>
    </source>
</reference>
<comment type="catalytic activity">
    <reaction evidence="14">
        <text>Preferential cleavage: (Ac)2-L-Lys-D-Ala-|-D-Ala. Also transpeptidation of peptidyl-alanyl moieties that are N-acyl substituents of D-alanine.</text>
        <dbReference type="EC" id="3.4.16.4"/>
    </reaction>
</comment>
<dbReference type="GO" id="GO:0009252">
    <property type="term" value="P:peptidoglycan biosynthetic process"/>
    <property type="evidence" value="ECO:0007669"/>
    <property type="project" value="UniProtKB-KW"/>
</dbReference>
<keyword evidence="10 17" id="KW-1133">Transmembrane helix</keyword>
<dbReference type="Pfam" id="PF00912">
    <property type="entry name" value="Transgly"/>
    <property type="match status" value="1"/>
</dbReference>
<reference evidence="20" key="1">
    <citation type="journal article" date="2014" name="Int. J. Syst. Evol. Microbiol.">
        <title>Complete genome sequence of Corynebacterium casei LMG S-19264T (=DSM 44701T), isolated from a smear-ripened cheese.</title>
        <authorList>
            <consortium name="US DOE Joint Genome Institute (JGI-PGF)"/>
            <person name="Walter F."/>
            <person name="Albersmeier A."/>
            <person name="Kalinowski J."/>
            <person name="Ruckert C."/>
        </authorList>
    </citation>
    <scope>NUCLEOTIDE SEQUENCE</scope>
    <source>
        <strain evidence="20">CGMCC 1.12754</strain>
    </source>
</reference>
<feature type="region of interest" description="Disordered" evidence="16">
    <location>
        <begin position="820"/>
        <end position="843"/>
    </location>
</feature>
<evidence type="ECO:0000256" key="17">
    <source>
        <dbReference type="SAM" id="Phobius"/>
    </source>
</evidence>
<evidence type="ECO:0000256" key="7">
    <source>
        <dbReference type="ARBA" id="ARBA00022801"/>
    </source>
</evidence>
<dbReference type="GO" id="GO:0071555">
    <property type="term" value="P:cell wall organization"/>
    <property type="evidence" value="ECO:0007669"/>
    <property type="project" value="UniProtKB-KW"/>
</dbReference>
<dbReference type="GO" id="GO:0006508">
    <property type="term" value="P:proteolysis"/>
    <property type="evidence" value="ECO:0007669"/>
    <property type="project" value="UniProtKB-KW"/>
</dbReference>
<dbReference type="GO" id="GO:0008360">
    <property type="term" value="P:regulation of cell shape"/>
    <property type="evidence" value="ECO:0007669"/>
    <property type="project" value="UniProtKB-KW"/>
</dbReference>
<dbReference type="EMBL" id="BMFR01000019">
    <property type="protein sequence ID" value="GGG85070.1"/>
    <property type="molecule type" value="Genomic_DNA"/>
</dbReference>
<dbReference type="GO" id="GO:0008658">
    <property type="term" value="F:penicillin binding"/>
    <property type="evidence" value="ECO:0007669"/>
    <property type="project" value="InterPro"/>
</dbReference>
<evidence type="ECO:0000256" key="16">
    <source>
        <dbReference type="SAM" id="MobiDB-lite"/>
    </source>
</evidence>
<dbReference type="RefSeq" id="WP_188456518.1">
    <property type="nucleotide sequence ID" value="NZ_BMFR01000019.1"/>
</dbReference>
<name>A0A917HPH4_9BACI</name>
<comment type="caution">
    <text evidence="20">The sequence shown here is derived from an EMBL/GenBank/DDBJ whole genome shotgun (WGS) entry which is preliminary data.</text>
</comment>
<keyword evidence="3" id="KW-0645">Protease</keyword>
<dbReference type="PANTHER" id="PTHR32282">
    <property type="entry name" value="BINDING PROTEIN TRANSPEPTIDASE, PUTATIVE-RELATED"/>
    <property type="match status" value="1"/>
</dbReference>
<sequence length="954" mass="106155">MNDFKQLLHKYGQKLKSLWEAGKIQRTSRISYDVFWNVILFFIIVGVIGFFFAGGIGAGYFASLVKDEPVRTYASMEKDIYNYEETSQLYFAENKYIGNIRSDIHREEIDLKDVSETLINAVIATEDRNFEEHHGVVPKAIIRAVVQEATNAPIKTGGSTLTQQLIKNQILTNEVSFERKAKEILLALRLERFFDKDQILEAYLNIIPYGRDASGQNIAGIQTAAQGIFGIDAKDVNLPQAAYLAGLPQSPSYYTPFVNSGGLKSKEGLQPGINRMKTVLERMYEAEYITKKEYEKARNYDIAADFTEETESPLEKYPYLTVEVEKRAKEIISEKLAKEDGYTLEDLKNDKKLNEEYMILADRDLRQNGYKIHSTIDKKTYDAFQKIAKDYKYYGRDINGEPVQVAGMLIENKTGKIISFVGGRGYDIKDWNYATQAVRPNGSTMKPLLTYAPAFEKGVAQPGTVLPDIKTYYGNGYSPSNYTGNFHGLVSARKALAESFNVPAIYLYNKFKSQDAVSEFLEPMGITSLGEDEYAHLSLGIGGTETGITIEENVNAFTTFANKGKFIDAYMIDKITTKDGDIIYEHESDPVKVFSPQTSYLTLDVLRDVIKYGTATYLQSQMKYPGVDWASKTGTSSDWHDSWFVGINPNVTLGTWIGYDTPKSLKDDSYPLSYSQRNQKIWAQLVNKATEINPELMAPNSKFKRPDGLVTRSYCAISGMLPSDLCKKAGLVTTDLFNAKYVPTKTDDSLIEGTYVMVDGKAVIAGPNTPNEFTKGDGLTFNPEFLKRNGYDRLSDITKLFPSTNRSAWEKISVPSSDIGGAIKDDGKSPGAPTSLSASGNKLTWKKSGSKDVVGYRIYRAAKPGASFSAAGSTTNTSFSIPDGNAVYIVKAVDYFGLESGASKEVKIGDFSKKADKPKQDKPENEKPKKPDKPDKPDSEKTDKPEDNGNDDSA</sequence>
<evidence type="ECO:0000256" key="12">
    <source>
        <dbReference type="ARBA" id="ARBA00023268"/>
    </source>
</evidence>
<evidence type="ECO:0000259" key="18">
    <source>
        <dbReference type="Pfam" id="PF00905"/>
    </source>
</evidence>
<dbReference type="PANTHER" id="PTHR32282:SF32">
    <property type="entry name" value="PENICILLIN-BINDING PROTEIN 2A"/>
    <property type="match status" value="1"/>
</dbReference>
<evidence type="ECO:0000256" key="13">
    <source>
        <dbReference type="ARBA" id="ARBA00023316"/>
    </source>
</evidence>
<evidence type="ECO:0000256" key="10">
    <source>
        <dbReference type="ARBA" id="ARBA00022989"/>
    </source>
</evidence>
<evidence type="ECO:0000256" key="4">
    <source>
        <dbReference type="ARBA" id="ARBA00022676"/>
    </source>
</evidence>
<evidence type="ECO:0000256" key="9">
    <source>
        <dbReference type="ARBA" id="ARBA00022984"/>
    </source>
</evidence>
<keyword evidence="7" id="KW-0378">Hydrolase</keyword>
<evidence type="ECO:0000256" key="1">
    <source>
        <dbReference type="ARBA" id="ARBA00022475"/>
    </source>
</evidence>
<feature type="compositionally biased region" description="Polar residues" evidence="16">
    <location>
        <begin position="832"/>
        <end position="842"/>
    </location>
</feature>
<evidence type="ECO:0000313" key="20">
    <source>
        <dbReference type="EMBL" id="GGG85070.1"/>
    </source>
</evidence>
<evidence type="ECO:0000256" key="2">
    <source>
        <dbReference type="ARBA" id="ARBA00022645"/>
    </source>
</evidence>
<keyword evidence="12" id="KW-0511">Multifunctional enzyme</keyword>
<keyword evidence="4" id="KW-0328">Glycosyltransferase</keyword>
<proteinExistence type="predicted"/>
<keyword evidence="5" id="KW-0808">Transferase</keyword>
<dbReference type="Gene3D" id="2.60.40.10">
    <property type="entry name" value="Immunoglobulins"/>
    <property type="match status" value="1"/>
</dbReference>
<keyword evidence="2 20" id="KW-0121">Carboxypeptidase</keyword>
<dbReference type="InterPro" id="IPR050396">
    <property type="entry name" value="Glycosyltr_51/Transpeptidase"/>
</dbReference>
<keyword evidence="8" id="KW-0133">Cell shape</keyword>
<dbReference type="InterPro" id="IPR001264">
    <property type="entry name" value="Glyco_trans_51"/>
</dbReference>